<reference evidence="1" key="1">
    <citation type="submission" date="2019-11" db="UniProtKB">
        <authorList>
            <consortium name="WormBaseParasite"/>
        </authorList>
    </citation>
    <scope>IDENTIFICATION</scope>
</reference>
<sequence length="71" mass="7783">MKKTGTKKQALLTNYKPEPHVRRLPSVSTTLATPLSILCPSLVGCLSFSHAIGTQRDTRMAEARWSNMSAP</sequence>
<name>A0A5K3G4V9_MESCO</name>
<proteinExistence type="predicted"/>
<protein>
    <submittedName>
        <fullName evidence="1">Uncharacterized protein</fullName>
    </submittedName>
</protein>
<dbReference type="WBParaSite" id="MCU_013232-RA">
    <property type="protein sequence ID" value="MCU_013232-RA"/>
    <property type="gene ID" value="MCU_013232"/>
</dbReference>
<accession>A0A5K3G4V9</accession>
<dbReference type="AlphaFoldDB" id="A0A5K3G4V9"/>
<organism evidence="1">
    <name type="scientific">Mesocestoides corti</name>
    <name type="common">Flatworm</name>
    <dbReference type="NCBI Taxonomy" id="53468"/>
    <lineage>
        <taxon>Eukaryota</taxon>
        <taxon>Metazoa</taxon>
        <taxon>Spiralia</taxon>
        <taxon>Lophotrochozoa</taxon>
        <taxon>Platyhelminthes</taxon>
        <taxon>Cestoda</taxon>
        <taxon>Eucestoda</taxon>
        <taxon>Cyclophyllidea</taxon>
        <taxon>Mesocestoididae</taxon>
        <taxon>Mesocestoides</taxon>
    </lineage>
</organism>
<evidence type="ECO:0000313" key="1">
    <source>
        <dbReference type="WBParaSite" id="MCU_013232-RA"/>
    </source>
</evidence>